<feature type="domain" description="CAAX prenyl protease 2/Lysostaphin resistance protein A-like" evidence="2">
    <location>
        <begin position="132"/>
        <end position="239"/>
    </location>
</feature>
<dbReference type="Pfam" id="PF02517">
    <property type="entry name" value="Rce1-like"/>
    <property type="match status" value="1"/>
</dbReference>
<keyword evidence="3" id="KW-0378">Hydrolase</keyword>
<dbReference type="GO" id="GO:0008233">
    <property type="term" value="F:peptidase activity"/>
    <property type="evidence" value="ECO:0007669"/>
    <property type="project" value="UniProtKB-KW"/>
</dbReference>
<dbReference type="InterPro" id="IPR003675">
    <property type="entry name" value="Rce1/LyrA-like_dom"/>
</dbReference>
<name>A0ABV4HNS4_9GAMM</name>
<feature type="transmembrane region" description="Helical" evidence="1">
    <location>
        <begin position="12"/>
        <end position="33"/>
    </location>
</feature>
<feature type="transmembrane region" description="Helical" evidence="1">
    <location>
        <begin position="162"/>
        <end position="187"/>
    </location>
</feature>
<feature type="transmembrane region" description="Helical" evidence="1">
    <location>
        <begin position="119"/>
        <end position="141"/>
    </location>
</feature>
<organism evidence="3 4">
    <name type="scientific">Luteimonas salinilitoris</name>
    <dbReference type="NCBI Taxonomy" id="3237697"/>
    <lineage>
        <taxon>Bacteria</taxon>
        <taxon>Pseudomonadati</taxon>
        <taxon>Pseudomonadota</taxon>
        <taxon>Gammaproteobacteria</taxon>
        <taxon>Lysobacterales</taxon>
        <taxon>Lysobacteraceae</taxon>
        <taxon>Luteimonas</taxon>
    </lineage>
</organism>
<evidence type="ECO:0000259" key="2">
    <source>
        <dbReference type="Pfam" id="PF02517"/>
    </source>
</evidence>
<proteinExistence type="predicted"/>
<dbReference type="GO" id="GO:0006508">
    <property type="term" value="P:proteolysis"/>
    <property type="evidence" value="ECO:0007669"/>
    <property type="project" value="UniProtKB-KW"/>
</dbReference>
<keyword evidence="3" id="KW-0645">Protease</keyword>
<feature type="transmembrane region" description="Helical" evidence="1">
    <location>
        <begin position="45"/>
        <end position="66"/>
    </location>
</feature>
<reference evidence="3 4" key="1">
    <citation type="submission" date="2024-07" db="EMBL/GenBank/DDBJ databases">
        <title>Luteimonas salilacus sp. nov., isolated from the shore soil of Salt Lake in Tibet of China.</title>
        <authorList>
            <person name="Zhang X."/>
            <person name="Li A."/>
        </authorList>
    </citation>
    <scope>NUCLEOTIDE SEQUENCE [LARGE SCALE GENOMIC DNA]</scope>
    <source>
        <strain evidence="3 4">B3-2-R+30</strain>
    </source>
</reference>
<feature type="transmembrane region" description="Helical" evidence="1">
    <location>
        <begin position="230"/>
        <end position="246"/>
    </location>
</feature>
<gene>
    <name evidence="3" type="ORF">AB6713_07095</name>
</gene>
<evidence type="ECO:0000313" key="3">
    <source>
        <dbReference type="EMBL" id="MEZ0474384.1"/>
    </source>
</evidence>
<feature type="transmembrane region" description="Helical" evidence="1">
    <location>
        <begin position="90"/>
        <end position="113"/>
    </location>
</feature>
<dbReference type="Proteomes" id="UP001566331">
    <property type="component" value="Unassembled WGS sequence"/>
</dbReference>
<feature type="transmembrane region" description="Helical" evidence="1">
    <location>
        <begin position="266"/>
        <end position="284"/>
    </location>
</feature>
<evidence type="ECO:0000313" key="4">
    <source>
        <dbReference type="Proteomes" id="UP001566331"/>
    </source>
</evidence>
<feature type="transmembrane region" description="Helical" evidence="1">
    <location>
        <begin position="207"/>
        <end position="223"/>
    </location>
</feature>
<keyword evidence="1" id="KW-0472">Membrane</keyword>
<dbReference type="RefSeq" id="WP_370563542.1">
    <property type="nucleotide sequence ID" value="NZ_JBFWIB010000004.1"/>
</dbReference>
<keyword evidence="1" id="KW-1133">Transmembrane helix</keyword>
<protein>
    <submittedName>
        <fullName evidence="3">CPBP family glutamic-type intramembrane protease</fullName>
    </submittedName>
</protein>
<evidence type="ECO:0000256" key="1">
    <source>
        <dbReference type="SAM" id="Phobius"/>
    </source>
</evidence>
<comment type="caution">
    <text evidence="3">The sequence shown here is derived from an EMBL/GenBank/DDBJ whole genome shotgun (WGS) entry which is preliminary data.</text>
</comment>
<keyword evidence="1" id="KW-0812">Transmembrane</keyword>
<dbReference type="EMBL" id="JBFWIC010000007">
    <property type="protein sequence ID" value="MEZ0474384.1"/>
    <property type="molecule type" value="Genomic_DNA"/>
</dbReference>
<accession>A0ABV4HNS4</accession>
<sequence length="306" mass="31915">MASGDATRLGALGRGALGALVAALAIGAATAIGTLAEARFGIGGMAWHALRALACSAVAVPLIVLLRRRLDRRTMAGLGLPDLRTGMRDFGLGALVTFGAAAAMLGLGHALGWLRFGAVSWPVLLAFVAGNAAVALFYEALPEELTLRGYAYRNLSAGLRRWTAALCTTLLFLAVPGLASVFAAGLATLVGAPAPAISATPAGQDPVAYLILLTVFGFALIVARVATGSLWTCIALHLSFLTINRISFFGDPDRTGWSAQMTTPDALLLVPGYLLLTAAIFLLLPRLQRRRVGVGWRSRDPEPAQT</sequence>
<keyword evidence="4" id="KW-1185">Reference proteome</keyword>